<dbReference type="SUPFAM" id="SSF56801">
    <property type="entry name" value="Acetyl-CoA synthetase-like"/>
    <property type="match status" value="2"/>
</dbReference>
<dbReference type="RefSeq" id="WP_303300716.1">
    <property type="nucleotide sequence ID" value="NZ_JAUOEL010000002.1"/>
</dbReference>
<dbReference type="InterPro" id="IPR006162">
    <property type="entry name" value="Ppantetheine_attach_site"/>
</dbReference>
<dbReference type="PROSITE" id="PS00455">
    <property type="entry name" value="AMP_BINDING"/>
    <property type="match status" value="2"/>
</dbReference>
<dbReference type="Pfam" id="PF00501">
    <property type="entry name" value="AMP-binding"/>
    <property type="match status" value="2"/>
</dbReference>
<dbReference type="Pfam" id="PF00668">
    <property type="entry name" value="Condensation"/>
    <property type="match status" value="2"/>
</dbReference>
<evidence type="ECO:0000256" key="2">
    <source>
        <dbReference type="ARBA" id="ARBA00022450"/>
    </source>
</evidence>
<name>A0ABT8WKG1_9FLAO</name>
<feature type="domain" description="Carrier" evidence="4">
    <location>
        <begin position="2080"/>
        <end position="2155"/>
    </location>
</feature>
<dbReference type="InterPro" id="IPR009081">
    <property type="entry name" value="PP-bd_ACP"/>
</dbReference>
<dbReference type="NCBIfam" id="NF003417">
    <property type="entry name" value="PRK04813.1"/>
    <property type="match status" value="2"/>
</dbReference>
<accession>A0ABT8WKG1</accession>
<dbReference type="SUPFAM" id="SSF47336">
    <property type="entry name" value="ACP-like"/>
    <property type="match status" value="2"/>
</dbReference>
<protein>
    <submittedName>
        <fullName evidence="5">Amino acid adenylation domain-containing protein</fullName>
    </submittedName>
</protein>
<dbReference type="PANTHER" id="PTHR45527">
    <property type="entry name" value="NONRIBOSOMAL PEPTIDE SYNTHETASE"/>
    <property type="match status" value="1"/>
</dbReference>
<dbReference type="SMART" id="SM00823">
    <property type="entry name" value="PKS_PP"/>
    <property type="match status" value="2"/>
</dbReference>
<dbReference type="InterPro" id="IPR020845">
    <property type="entry name" value="AMP-binding_CS"/>
</dbReference>
<dbReference type="InterPro" id="IPR045851">
    <property type="entry name" value="AMP-bd_C_sf"/>
</dbReference>
<dbReference type="Gene3D" id="1.10.1200.10">
    <property type="entry name" value="ACP-like"/>
    <property type="match status" value="2"/>
</dbReference>
<proteinExistence type="predicted"/>
<evidence type="ECO:0000256" key="3">
    <source>
        <dbReference type="ARBA" id="ARBA00022553"/>
    </source>
</evidence>
<dbReference type="PROSITE" id="PS00012">
    <property type="entry name" value="PHOSPHOPANTETHEINE"/>
    <property type="match status" value="1"/>
</dbReference>
<dbReference type="CDD" id="cd05930">
    <property type="entry name" value="A_NRPS"/>
    <property type="match status" value="2"/>
</dbReference>
<evidence type="ECO:0000313" key="6">
    <source>
        <dbReference type="Proteomes" id="UP001176806"/>
    </source>
</evidence>
<comment type="cofactor">
    <cofactor evidence="1">
        <name>pantetheine 4'-phosphate</name>
        <dbReference type="ChEBI" id="CHEBI:47942"/>
    </cofactor>
</comment>
<dbReference type="InterPro" id="IPR000873">
    <property type="entry name" value="AMP-dep_synth/lig_dom"/>
</dbReference>
<gene>
    <name evidence="5" type="ORF">Q4Q40_05385</name>
</gene>
<dbReference type="Pfam" id="PF00550">
    <property type="entry name" value="PP-binding"/>
    <property type="match status" value="2"/>
</dbReference>
<dbReference type="Gene3D" id="3.30.300.30">
    <property type="match status" value="2"/>
</dbReference>
<dbReference type="InterPro" id="IPR001242">
    <property type="entry name" value="Condensation_dom"/>
</dbReference>
<dbReference type="PANTHER" id="PTHR45527:SF14">
    <property type="entry name" value="PLIPASTATIN SYNTHASE SUBUNIT B"/>
    <property type="match status" value="1"/>
</dbReference>
<dbReference type="Pfam" id="PF13193">
    <property type="entry name" value="AMP-binding_C"/>
    <property type="match status" value="2"/>
</dbReference>
<sequence>MESFIEKLKGLHFFLIEKEGELILKKSKNSSEGDSYDFKEDKEDIKGFLRKHKEELVDFLQNEKRAKKSSNILYKLSPLQEGMLFHGLYDKDSNAYTVQLAIDFISGVDVQIMKSSWAYVFKNHSILRTAFFHKEFSIPVQRVYEDVALPFKELDYSKDPPSERTMKLNSFLMSDRAAGFTFDEIPLLRITLIKTGDTSYKMIFTNHHILMDGWSLSIVLGEFLQAYEVFYKGGIPPEKIIDTYEDYVKYIASKNVEKEEHFWKTYLEGLTAPSLMPFSKKITSKLRIVEDYKNEFLSFDSVFTSQLVAYARRNHITVNTVVQGAWALLLANYTGNKNVVYGVTVSGRPKTLERAEERVGLYINTLPLHTAIEEEQFILEWLSELQLGHTEAREHQYTNLAKIQHLSGLKGPLFDSLVVFENYPVKEALKKEQTLLKYKYVEANEQTSYLLTLTIGLGTVLDIKFTYNEQVLASSDVSLIQEHFRTVLEQFMELSEKSKIADIDIVSQKEKERLLEFNLTSVSYPKDKTLLDLIQNQVTQTPDAVAVIFEEEEFTYKELDEHSNQLAHYLMAQGVVTESLIGICLDRSLSMMIGILGILKSGAAYVPIDPDYPEERIRYILDDTASKMIVCDHRSEKVLQSIKEGVSCINISGFLLISEFPKDANHVILRPDNLAYVIYTSGSTGKPKGVMNEHRGIVNRLLWTQEHYQLEAGKDVVLQKTTFCFDVSVWELFWPLIAGVPLVFLRPEGHKDIRYLKEVIDTYKVTTLHFVPSMLWIFLLEVSRGDCESLKTVLCSGEALRLDQVNLFREKFPEVRLDNLYGPTEAAIDVTSWQIPKNKQLFKIPIGKPVANTSLYILDKKHRIVPIGVSGNLYIGGAQVARGYLNKELLTKERFIKNPFVEVGRMYDTGDVARWLADGNIEYIGRSDQQVKIRGYRIELGEIETILSEQSEILGNCVLARTDTGGSQQLIGYIVIEGKLDKRELQEALKKKLPEYMVPQLWVVLDEIPLTSNGKVDRKALSDFELSDLSTAVYVAARDKMEEELVGIWQGILNIDKVGVQDNFFDLGGHSLLATRLVSVIHKKMEIALDIKDIFTYPTIESLKTHMLGQDKGTILPTLVPQEITTRIPLSFSQERLWFIDQLEGSVPYHIPMILRLTGDLDTHKLTQSLHQIISRHESLRTVIKSEEGVGYQEIISAKNWRMEHEILDVSIDDIGKKLKEVVSKPFDLSTDYLFRVCLYELGDDNYILIGVFHHIASDGWSNGILIKEFLELYTSLKENRTTSLLPLPIQYKDYAIWQRTHIEGNILDNELSYWENKLKEVPPLVLPTDYIRPSIQNTNGADITISLDVKTNKDLKEICKEEGVTIFMGLLSIFKVLLYRYSGQHDICVGTPIANRTQLASEGIIGFFANTLALRSDIHHNMSFREVLQQVKRTTLEAYDHQQAPFEKVVDRIIVTRDMSMTPLFQVMFTLQDDTNNEGITLSGLDVSPYPYETSTSSFDLTLTITETTTGLGLNFTYATALFSEETIEQLAQHYKALIIGFIEDRNRSIDTIAMLAPSEKERLLKEFNTTKKLYPLDKTLAELFEEQAQKTPNKVAVVFEQDTITYRELDRRANQLANYLNKNEVKQEELIGICMNRSLEMIIGIFGVLKSGRAYVPIAPDYPKDRVSYILEDASISLVLSKENEATSFFEKQSVRVILLDKDWGIIAKEAIEKPSVKITANHLAYVIYTSGSTGRPKGVMIEHKSVVNFLCAMIEKLHLGGLKSLLSVTTYTFDIFYLELFAPIIQGAKTILLDEESTFDADKLKAAITKYRPEFMQATPSTWQMLMSSDWNNDENVTVLCGGEAIKEDLKNKLTAVSDTVWNLYGPTEATIWVTAQQLKASEKISIGKPIGNVRASILDRNDALVPIGVVGELCFSGVAVARGYVNNPELTSDKFVLDPFISGDRMYRTGDLARWLADGTLEFLGRKDDQVKIRGYRIELGEIENVLSELAGIKSCCVLSREDDQGMNRLIGYVVSSKAFDKHKIQEFLKQRLPEYMIPQLWVNLESMPLTSNGKISKKELPDPTDSGLSVAEYVEYRNETERELTVIWQALLGLKKIGVYDNFFDLGGHSLLATRLVSMIRKKLEVSVSIRDIFNHTTIASLGLHIGTQSQGDVLPAIVSEPKTGKIPLSFSQERLWFIDQLEGSVQYHMPVV</sequence>
<dbReference type="InterPro" id="IPR023213">
    <property type="entry name" value="CAT-like_dom_sf"/>
</dbReference>
<dbReference type="InterPro" id="IPR010071">
    <property type="entry name" value="AA_adenyl_dom"/>
</dbReference>
<keyword evidence="2" id="KW-0596">Phosphopantetheine</keyword>
<dbReference type="NCBIfam" id="TIGR01733">
    <property type="entry name" value="AA-adenyl-dom"/>
    <property type="match status" value="2"/>
</dbReference>
<dbReference type="Proteomes" id="UP001176806">
    <property type="component" value="Unassembled WGS sequence"/>
</dbReference>
<reference evidence="5" key="1">
    <citation type="submission" date="2023-07" db="EMBL/GenBank/DDBJ databases">
        <title>Two novel species in the genus Flavivirga.</title>
        <authorList>
            <person name="Kwon K."/>
        </authorList>
    </citation>
    <scope>NUCLEOTIDE SEQUENCE</scope>
    <source>
        <strain evidence="5">KACC 14158</strain>
    </source>
</reference>
<dbReference type="CDD" id="cd19531">
    <property type="entry name" value="LCL_NRPS-like"/>
    <property type="match status" value="1"/>
</dbReference>
<dbReference type="Gene3D" id="2.30.38.10">
    <property type="entry name" value="Luciferase, Domain 3"/>
    <property type="match status" value="2"/>
</dbReference>
<dbReference type="InterPro" id="IPR025110">
    <property type="entry name" value="AMP-bd_C"/>
</dbReference>
<dbReference type="InterPro" id="IPR020806">
    <property type="entry name" value="PKS_PP-bd"/>
</dbReference>
<dbReference type="CDD" id="cd19543">
    <property type="entry name" value="DCL_NRPS"/>
    <property type="match status" value="1"/>
</dbReference>
<dbReference type="EMBL" id="JAUOEL010000002">
    <property type="protein sequence ID" value="MDO5973608.1"/>
    <property type="molecule type" value="Genomic_DNA"/>
</dbReference>
<dbReference type="SUPFAM" id="SSF52777">
    <property type="entry name" value="CoA-dependent acyltransferases"/>
    <property type="match status" value="4"/>
</dbReference>
<evidence type="ECO:0000259" key="4">
    <source>
        <dbReference type="PROSITE" id="PS50075"/>
    </source>
</evidence>
<dbReference type="InterPro" id="IPR036736">
    <property type="entry name" value="ACP-like_sf"/>
</dbReference>
<keyword evidence="6" id="KW-1185">Reference proteome</keyword>
<evidence type="ECO:0000256" key="1">
    <source>
        <dbReference type="ARBA" id="ARBA00001957"/>
    </source>
</evidence>
<organism evidence="5 6">
    <name type="scientific">Flavivirga jejuensis</name>
    <dbReference type="NCBI Taxonomy" id="870487"/>
    <lineage>
        <taxon>Bacteria</taxon>
        <taxon>Pseudomonadati</taxon>
        <taxon>Bacteroidota</taxon>
        <taxon>Flavobacteriia</taxon>
        <taxon>Flavobacteriales</taxon>
        <taxon>Flavobacteriaceae</taxon>
        <taxon>Flavivirga</taxon>
    </lineage>
</organism>
<dbReference type="Gene3D" id="3.30.559.10">
    <property type="entry name" value="Chloramphenicol acetyltransferase-like domain"/>
    <property type="match status" value="2"/>
</dbReference>
<dbReference type="Gene3D" id="3.30.559.30">
    <property type="entry name" value="Nonribosomal peptide synthetase, condensation domain"/>
    <property type="match status" value="2"/>
</dbReference>
<comment type="caution">
    <text evidence="5">The sequence shown here is derived from an EMBL/GenBank/DDBJ whole genome shotgun (WGS) entry which is preliminary data.</text>
</comment>
<feature type="domain" description="Carrier" evidence="4">
    <location>
        <begin position="1036"/>
        <end position="1111"/>
    </location>
</feature>
<evidence type="ECO:0000313" key="5">
    <source>
        <dbReference type="EMBL" id="MDO5973608.1"/>
    </source>
</evidence>
<feature type="non-terminal residue" evidence="5">
    <location>
        <position position="2198"/>
    </location>
</feature>
<keyword evidence="3" id="KW-0597">Phosphoprotein</keyword>
<dbReference type="PROSITE" id="PS50075">
    <property type="entry name" value="CARRIER"/>
    <property type="match status" value="2"/>
</dbReference>
<dbReference type="Gene3D" id="3.40.50.980">
    <property type="match status" value="4"/>
</dbReference>